<evidence type="ECO:0000259" key="21">
    <source>
        <dbReference type="PROSITE" id="PS50011"/>
    </source>
</evidence>
<dbReference type="FunFam" id="3.80.10.10:FF:000363">
    <property type="entry name" value="Leucine-rich repeat family protein"/>
    <property type="match status" value="1"/>
</dbReference>
<feature type="domain" description="Protein kinase" evidence="21">
    <location>
        <begin position="632"/>
        <end position="906"/>
    </location>
</feature>
<keyword evidence="14 19" id="KW-0472">Membrane</keyword>
<dbReference type="Gene3D" id="3.80.10.10">
    <property type="entry name" value="Ribonuclease Inhibitor"/>
    <property type="match status" value="3"/>
</dbReference>
<dbReference type="SMART" id="SM00220">
    <property type="entry name" value="S_TKc"/>
    <property type="match status" value="1"/>
</dbReference>
<evidence type="ECO:0000256" key="3">
    <source>
        <dbReference type="ARBA" id="ARBA00012513"/>
    </source>
</evidence>
<dbReference type="SUPFAM" id="SSF56112">
    <property type="entry name" value="Protein kinase-like (PK-like)"/>
    <property type="match status" value="1"/>
</dbReference>
<dbReference type="AlphaFoldDB" id="A0A6P5HEU8"/>
<dbReference type="Pfam" id="PF07714">
    <property type="entry name" value="PK_Tyr_Ser-Thr"/>
    <property type="match status" value="1"/>
</dbReference>
<evidence type="ECO:0000313" key="22">
    <source>
        <dbReference type="Proteomes" id="UP000515123"/>
    </source>
</evidence>
<dbReference type="GeneID" id="109706409"/>
<dbReference type="PROSITE" id="PS00107">
    <property type="entry name" value="PROTEIN_KINASE_ATP"/>
    <property type="match status" value="1"/>
</dbReference>
<dbReference type="EC" id="2.7.11.1" evidence="3"/>
<keyword evidence="8 20" id="KW-0732">Signal</keyword>
<keyword evidence="10 17" id="KW-0547">Nucleotide-binding</keyword>
<dbReference type="GO" id="GO:0005524">
    <property type="term" value="F:ATP binding"/>
    <property type="evidence" value="ECO:0007669"/>
    <property type="project" value="UniProtKB-UniRule"/>
</dbReference>
<feature type="compositionally biased region" description="Low complexity" evidence="18">
    <location>
        <begin position="912"/>
        <end position="923"/>
    </location>
</feature>
<keyword evidence="4" id="KW-0723">Serine/threonine-protein kinase</keyword>
<comment type="subcellular location">
    <subcellularLocation>
        <location evidence="1">Cell membrane</location>
        <topology evidence="1">Single-pass membrane protein</topology>
    </subcellularLocation>
    <subcellularLocation>
        <location evidence="2">Membrane</location>
        <topology evidence="2">Single-pass type I membrane protein</topology>
    </subcellularLocation>
</comment>
<dbReference type="SUPFAM" id="SSF52058">
    <property type="entry name" value="L domain-like"/>
    <property type="match status" value="1"/>
</dbReference>
<sequence length="965" mass="105324">MATHRRLLLLLFFCLASVRAGLADTNSQDVAALQALMNNWQNVPPNWGQNSDPCGSQWDGIICTNGRITSLRLPSMSLKGQLPADIAQLSALNYLDLSSNPDLGGPLTPSIGNLKQLTTLILAGCSFTGNIPQELGNLGQLYFLALNSNNFTGRIPGTLGLLSNLNWFDVAENQLSGPLPVSSNSTPGLDLLVNTQHFHFNKNQLSGQLQEKLFNSKMILIHLLFDGNKFTGPIPTSVGLLQKLQILRLDKNQFSGNIPASITNLTTLNELHLAGNELQGTVPDLSALTNLNYVDLSNNTFDSSPAPPWFSTLTSLNALFWQRGGLTGKIPTSLFALPQLQQVVLATNTFNGTLNMSSNLGPDLQTVDFQDNAITQIDIASSYSNTLILVGNPVCLDSQYANGLFCQLKQKVVTPYTTSLAKCGNSSACPVDQSLSPQSCSCAYPYQGSLVFRAPLFADLTNSTLFQSLESSLWTKLELAPNAVYLSDLHFSSDGYLYIQVEFFSSTGTSFNRSEIIRIGSDLTNQIWKAPPIFGPYYFLGYPYFSTGGSGGSSSMSTGVIAGISVACALLLIGLVVVGLYALRQRKARREAKTTNPFASWGVGGKDDGSAPQLKGARWFSFDEMKKCTNNFSGNNEIGAGGYGNVYKGVLTNGQIVAIKRAQQGSMQGALEFKTEIELLSRVHHKNLVGLVGFCFDQGEQMLVYEYIPNGTLRDNLIGKGGMHLDWMKRLKIALGAARGLAYLHELADPPIIHRDIKSTNILLDENLNAKVADFGLSKLVLDSQKGHVSTQVKGTLGYLDPEYYMTKQLSEKSDVYSFGVVMLELISSRLPIEKGKYIVREVRMAIDQYDQEYYGLQDIIDPLIKISVKLVGFRRFVQLAMECVEESASNRPTMNEVVKEIEIIMQNEGVSTTSNSAQSSATEFGNARGAPRHPYEEQVPIRDEGSSAFAYSGGYSYEVNVEPK</sequence>
<evidence type="ECO:0000256" key="10">
    <source>
        <dbReference type="ARBA" id="ARBA00022741"/>
    </source>
</evidence>
<keyword evidence="5" id="KW-0433">Leucine-rich repeat</keyword>
<dbReference type="InterPro" id="IPR000719">
    <property type="entry name" value="Prot_kinase_dom"/>
</dbReference>
<feature type="signal peptide" evidence="20">
    <location>
        <begin position="1"/>
        <end position="23"/>
    </location>
</feature>
<evidence type="ECO:0000256" key="1">
    <source>
        <dbReference type="ARBA" id="ARBA00004162"/>
    </source>
</evidence>
<keyword evidence="9" id="KW-0677">Repeat</keyword>
<dbReference type="GeneID" id="109727794"/>
<dbReference type="Pfam" id="PF00560">
    <property type="entry name" value="LRR_1"/>
    <property type="match status" value="2"/>
</dbReference>
<evidence type="ECO:0000256" key="7">
    <source>
        <dbReference type="ARBA" id="ARBA00022692"/>
    </source>
</evidence>
<protein>
    <recommendedName>
        <fullName evidence="3">non-specific serine/threonine protein kinase</fullName>
        <ecNumber evidence="3">2.7.11.1</ecNumber>
    </recommendedName>
</protein>
<dbReference type="PANTHER" id="PTHR45974:SF242">
    <property type="entry name" value="LEUCINE-RICH REPEAT PROTEIN KINASE FAMILY PROTEIN"/>
    <property type="match status" value="1"/>
</dbReference>
<dbReference type="InterPro" id="IPR001611">
    <property type="entry name" value="Leu-rich_rpt"/>
</dbReference>
<dbReference type="InterPro" id="IPR011009">
    <property type="entry name" value="Kinase-like_dom_sf"/>
</dbReference>
<dbReference type="Gene3D" id="1.10.510.10">
    <property type="entry name" value="Transferase(Phosphotransferase) domain 1"/>
    <property type="match status" value="1"/>
</dbReference>
<evidence type="ECO:0000313" key="24">
    <source>
        <dbReference type="RefSeq" id="XP_020113563.1"/>
    </source>
</evidence>
<keyword evidence="22" id="KW-1185">Reference proteome</keyword>
<evidence type="ECO:0000256" key="13">
    <source>
        <dbReference type="ARBA" id="ARBA00022989"/>
    </source>
</evidence>
<keyword evidence="12 17" id="KW-0067">ATP-binding</keyword>
<evidence type="ECO:0000256" key="14">
    <source>
        <dbReference type="ARBA" id="ARBA00023136"/>
    </source>
</evidence>
<evidence type="ECO:0000256" key="11">
    <source>
        <dbReference type="ARBA" id="ARBA00022777"/>
    </source>
</evidence>
<evidence type="ECO:0000256" key="6">
    <source>
        <dbReference type="ARBA" id="ARBA00022679"/>
    </source>
</evidence>
<dbReference type="InterPro" id="IPR017441">
    <property type="entry name" value="Protein_kinase_ATP_BS"/>
</dbReference>
<reference evidence="22" key="1">
    <citation type="journal article" date="2015" name="Nat. Genet.">
        <title>The pineapple genome and the evolution of CAM photosynthesis.</title>
        <authorList>
            <person name="Ming R."/>
            <person name="VanBuren R."/>
            <person name="Wai C.M."/>
            <person name="Tang H."/>
            <person name="Schatz M.C."/>
            <person name="Bowers J.E."/>
            <person name="Lyons E."/>
            <person name="Wang M.L."/>
            <person name="Chen J."/>
            <person name="Biggers E."/>
            <person name="Zhang J."/>
            <person name="Huang L."/>
            <person name="Zhang L."/>
            <person name="Miao W."/>
            <person name="Zhang J."/>
            <person name="Ye Z."/>
            <person name="Miao C."/>
            <person name="Lin Z."/>
            <person name="Wang H."/>
            <person name="Zhou H."/>
            <person name="Yim W.C."/>
            <person name="Priest H.D."/>
            <person name="Zheng C."/>
            <person name="Woodhouse M."/>
            <person name="Edger P.P."/>
            <person name="Guyot R."/>
            <person name="Guo H.B."/>
            <person name="Guo H."/>
            <person name="Zheng G."/>
            <person name="Singh R."/>
            <person name="Sharma A."/>
            <person name="Min X."/>
            <person name="Zheng Y."/>
            <person name="Lee H."/>
            <person name="Gurtowski J."/>
            <person name="Sedlazeck F.J."/>
            <person name="Harkess A."/>
            <person name="McKain M.R."/>
            <person name="Liao Z."/>
            <person name="Fang J."/>
            <person name="Liu J."/>
            <person name="Zhang X."/>
            <person name="Zhang Q."/>
            <person name="Hu W."/>
            <person name="Qin Y."/>
            <person name="Wang K."/>
            <person name="Chen L.Y."/>
            <person name="Shirley N."/>
            <person name="Lin Y.R."/>
            <person name="Liu L.Y."/>
            <person name="Hernandez A.G."/>
            <person name="Wright C.L."/>
            <person name="Bulone V."/>
            <person name="Tuskan G.A."/>
            <person name="Heath K."/>
            <person name="Zee F."/>
            <person name="Moore P.H."/>
            <person name="Sunkar R."/>
            <person name="Leebens-Mack J.H."/>
            <person name="Mockler T."/>
            <person name="Bennetzen J.L."/>
            <person name="Freeling M."/>
            <person name="Sankoff D."/>
            <person name="Paterson A.H."/>
            <person name="Zhu X."/>
            <person name="Yang X."/>
            <person name="Smith J.A."/>
            <person name="Cushman J.C."/>
            <person name="Paull R.E."/>
            <person name="Yu Q."/>
        </authorList>
    </citation>
    <scope>NUCLEOTIDE SEQUENCE [LARGE SCALE GENOMIC DNA]</scope>
    <source>
        <strain evidence="22">cv. F153</strain>
    </source>
</reference>
<evidence type="ECO:0000256" key="2">
    <source>
        <dbReference type="ARBA" id="ARBA00004479"/>
    </source>
</evidence>
<keyword evidence="11" id="KW-0418">Kinase</keyword>
<evidence type="ECO:0000256" key="15">
    <source>
        <dbReference type="ARBA" id="ARBA00023170"/>
    </source>
</evidence>
<dbReference type="OrthoDB" id="2015206at2759"/>
<evidence type="ECO:0000256" key="20">
    <source>
        <dbReference type="SAM" id="SignalP"/>
    </source>
</evidence>
<evidence type="ECO:0000256" key="8">
    <source>
        <dbReference type="ARBA" id="ARBA00022729"/>
    </source>
</evidence>
<dbReference type="GO" id="GO:0004674">
    <property type="term" value="F:protein serine/threonine kinase activity"/>
    <property type="evidence" value="ECO:0007669"/>
    <property type="project" value="UniProtKB-KW"/>
</dbReference>
<keyword evidence="13 19" id="KW-1133">Transmembrane helix</keyword>
<name>A0A6P5HEU8_ANACO</name>
<evidence type="ECO:0000256" key="12">
    <source>
        <dbReference type="ARBA" id="ARBA00022840"/>
    </source>
</evidence>
<feature type="transmembrane region" description="Helical" evidence="19">
    <location>
        <begin position="560"/>
        <end position="583"/>
    </location>
</feature>
<dbReference type="FunFam" id="3.80.10.10:FF:000830">
    <property type="entry name" value="Predicted protein"/>
    <property type="match status" value="1"/>
</dbReference>
<dbReference type="RefSeq" id="XP_020113563.1">
    <property type="nucleotide sequence ID" value="XM_020257974.1"/>
</dbReference>
<keyword evidence="7 19" id="KW-0812">Transmembrane</keyword>
<keyword evidence="16" id="KW-0325">Glycoprotein</keyword>
<dbReference type="FunFam" id="1.10.510.10:FF:000453">
    <property type="entry name" value="LRR receptor-like serine/threonine-protein kinase HSL2"/>
    <property type="match status" value="1"/>
</dbReference>
<dbReference type="InterPro" id="IPR008271">
    <property type="entry name" value="Ser/Thr_kinase_AS"/>
</dbReference>
<keyword evidence="15" id="KW-0675">Receptor</keyword>
<evidence type="ECO:0000256" key="5">
    <source>
        <dbReference type="ARBA" id="ARBA00022614"/>
    </source>
</evidence>
<reference evidence="23 24" key="2">
    <citation type="submission" date="2025-04" db="UniProtKB">
        <authorList>
            <consortium name="RefSeq"/>
        </authorList>
    </citation>
    <scope>IDENTIFICATION</scope>
    <source>
        <tissue evidence="23 24">Leaf</tissue>
    </source>
</reference>
<dbReference type="InterPro" id="IPR001245">
    <property type="entry name" value="Ser-Thr/Tyr_kinase_cat_dom"/>
</dbReference>
<feature type="region of interest" description="Disordered" evidence="18">
    <location>
        <begin position="912"/>
        <end position="940"/>
    </location>
</feature>
<evidence type="ECO:0000256" key="17">
    <source>
        <dbReference type="PROSITE-ProRule" id="PRU10141"/>
    </source>
</evidence>
<proteinExistence type="predicted"/>
<dbReference type="FunFam" id="3.30.200.20:FF:000328">
    <property type="entry name" value="Leucine-rich repeat protein kinase family protein"/>
    <property type="match status" value="1"/>
</dbReference>
<dbReference type="RefSeq" id="XP_020082809.1">
    <property type="nucleotide sequence ID" value="XM_020227220.1"/>
</dbReference>
<keyword evidence="6" id="KW-0808">Transferase</keyword>
<accession>A0A6P5HEU8</accession>
<feature type="chain" id="PRO_5044648120" description="non-specific serine/threonine protein kinase" evidence="20">
    <location>
        <begin position="24"/>
        <end position="965"/>
    </location>
</feature>
<gene>
    <name evidence="24" type="primary">LOC109727794</name>
    <name evidence="23" type="synonym">LOC109706409</name>
</gene>
<dbReference type="PROSITE" id="PS00108">
    <property type="entry name" value="PROTEIN_KINASE_ST"/>
    <property type="match status" value="1"/>
</dbReference>
<dbReference type="InterPro" id="IPR032675">
    <property type="entry name" value="LRR_dom_sf"/>
</dbReference>
<evidence type="ECO:0000313" key="23">
    <source>
        <dbReference type="RefSeq" id="XP_020082809.1"/>
    </source>
</evidence>
<evidence type="ECO:0000256" key="16">
    <source>
        <dbReference type="ARBA" id="ARBA00023180"/>
    </source>
</evidence>
<dbReference type="Gene3D" id="3.30.200.20">
    <property type="entry name" value="Phosphorylase Kinase, domain 1"/>
    <property type="match status" value="1"/>
</dbReference>
<evidence type="ECO:0000256" key="19">
    <source>
        <dbReference type="SAM" id="Phobius"/>
    </source>
</evidence>
<evidence type="ECO:0000256" key="9">
    <source>
        <dbReference type="ARBA" id="ARBA00022737"/>
    </source>
</evidence>
<evidence type="ECO:0000256" key="4">
    <source>
        <dbReference type="ARBA" id="ARBA00022527"/>
    </source>
</evidence>
<evidence type="ECO:0000256" key="18">
    <source>
        <dbReference type="SAM" id="MobiDB-lite"/>
    </source>
</evidence>
<dbReference type="PANTHER" id="PTHR45974">
    <property type="entry name" value="RECEPTOR-LIKE PROTEIN 55"/>
    <property type="match status" value="1"/>
</dbReference>
<dbReference type="Proteomes" id="UP000515123">
    <property type="component" value="Linkage group 23"/>
</dbReference>
<dbReference type="CDD" id="cd14066">
    <property type="entry name" value="STKc_IRAK"/>
    <property type="match status" value="1"/>
</dbReference>
<feature type="binding site" evidence="17">
    <location>
        <position position="660"/>
    </location>
    <ligand>
        <name>ATP</name>
        <dbReference type="ChEBI" id="CHEBI:30616"/>
    </ligand>
</feature>
<organism evidence="24">
    <name type="scientific">Ananas comosus</name>
    <name type="common">Pineapple</name>
    <name type="synonym">Ananas ananas</name>
    <dbReference type="NCBI Taxonomy" id="4615"/>
    <lineage>
        <taxon>Eukaryota</taxon>
        <taxon>Viridiplantae</taxon>
        <taxon>Streptophyta</taxon>
        <taxon>Embryophyta</taxon>
        <taxon>Tracheophyta</taxon>
        <taxon>Spermatophyta</taxon>
        <taxon>Magnoliopsida</taxon>
        <taxon>Liliopsida</taxon>
        <taxon>Poales</taxon>
        <taxon>Bromeliaceae</taxon>
        <taxon>Bromelioideae</taxon>
        <taxon>Ananas</taxon>
    </lineage>
</organism>
<dbReference type="GO" id="GO:0005886">
    <property type="term" value="C:plasma membrane"/>
    <property type="evidence" value="ECO:0007669"/>
    <property type="project" value="UniProtKB-SubCell"/>
</dbReference>
<dbReference type="PROSITE" id="PS50011">
    <property type="entry name" value="PROTEIN_KINASE_DOM"/>
    <property type="match status" value="1"/>
</dbReference>